<protein>
    <submittedName>
        <fullName evidence="10">ABC transporter ATP-binding protein</fullName>
    </submittedName>
</protein>
<dbReference type="PROSITE" id="PS50893">
    <property type="entry name" value="ABC_TRANSPORTER_2"/>
    <property type="match status" value="1"/>
</dbReference>
<dbReference type="GO" id="GO:0016887">
    <property type="term" value="F:ATP hydrolysis activity"/>
    <property type="evidence" value="ECO:0007669"/>
    <property type="project" value="InterPro"/>
</dbReference>
<dbReference type="Pfam" id="PF00664">
    <property type="entry name" value="ABC_membrane"/>
    <property type="match status" value="1"/>
</dbReference>
<dbReference type="PANTHER" id="PTHR24221">
    <property type="entry name" value="ATP-BINDING CASSETTE SUB-FAMILY B"/>
    <property type="match status" value="1"/>
</dbReference>
<keyword evidence="3" id="KW-0547">Nucleotide-binding</keyword>
<dbReference type="Pfam" id="PF00005">
    <property type="entry name" value="ABC_tran"/>
    <property type="match status" value="1"/>
</dbReference>
<sequence>MIGAVKRHFLWAALFSALANLLFLAPTLYMLQIYDRVVPTRGGTTLAFLTLALLLAFATLSLLEHVRSRILVRASIGLDRRLARTLIAATLRQQAGEGIGRRSRQPIRECDQLRQTLTGPAMFALFDAPWTPIYILVCALIHPLIGLMALAGSLVLVAVAWASDRATRQPLLQASAAANLSYGSQEQTMQGAEAVRALGMRGAMVRRHLAEREDMLGWQAEASFAAGSRMAISRFLRNMLQSGALGLGALLAIDGQISGGAIFASSFLLGRAVAPVDQLVGSWRSFVAARASHGEIMAWLDGATDDAPQTSLPRPKGRVDVERVTVEDSHSQRLILNNLSFAIGPGEMVAVIGASGAGKSTLARLVAGAIACDQGEIRIDGAERSQWDGDALAAHIGYMPQQLSLFAGSIRDNIARFADPDADERIDADVIAAAQLCGAHGMILRLPQGYDTMLGWGGMGLSMGQTQRIALARALFRDPAVLILDEPNAHLDSDGEAQLIAALASAKARGAAIMVTAHRTGLLGPADRILVLDNGRMRMSGPRDQVLGALARPRPAPVAGAA</sequence>
<proteinExistence type="predicted"/>
<dbReference type="Proteomes" id="UP000004550">
    <property type="component" value="Chromosome"/>
</dbReference>
<dbReference type="Gene3D" id="1.20.1560.10">
    <property type="entry name" value="ABC transporter type 1, transmembrane domain"/>
    <property type="match status" value="1"/>
</dbReference>
<evidence type="ECO:0000259" key="9">
    <source>
        <dbReference type="PROSITE" id="PS50929"/>
    </source>
</evidence>
<keyword evidence="4 10" id="KW-0067">ATP-binding</keyword>
<dbReference type="InterPro" id="IPR003439">
    <property type="entry name" value="ABC_transporter-like_ATP-bd"/>
</dbReference>
<dbReference type="GO" id="GO:0005524">
    <property type="term" value="F:ATP binding"/>
    <property type="evidence" value="ECO:0007669"/>
    <property type="project" value="UniProtKB-KW"/>
</dbReference>
<feature type="transmembrane region" description="Helical" evidence="7">
    <location>
        <begin position="9"/>
        <end position="31"/>
    </location>
</feature>
<feature type="transmembrane region" description="Helical" evidence="7">
    <location>
        <begin position="43"/>
        <end position="63"/>
    </location>
</feature>
<feature type="domain" description="ABC transmembrane type-1" evidence="9">
    <location>
        <begin position="10"/>
        <end position="288"/>
    </location>
</feature>
<dbReference type="InterPro" id="IPR011527">
    <property type="entry name" value="ABC1_TM_dom"/>
</dbReference>
<evidence type="ECO:0000256" key="1">
    <source>
        <dbReference type="ARBA" id="ARBA00004651"/>
    </source>
</evidence>
<dbReference type="GO" id="GO:0005886">
    <property type="term" value="C:plasma membrane"/>
    <property type="evidence" value="ECO:0007669"/>
    <property type="project" value="UniProtKB-SubCell"/>
</dbReference>
<dbReference type="GO" id="GO:0140359">
    <property type="term" value="F:ABC-type transporter activity"/>
    <property type="evidence" value="ECO:0007669"/>
    <property type="project" value="InterPro"/>
</dbReference>
<dbReference type="AlphaFoldDB" id="A0A1L5BSN0"/>
<dbReference type="PROSITE" id="PS50929">
    <property type="entry name" value="ABC_TM1F"/>
    <property type="match status" value="1"/>
</dbReference>
<accession>A0A1L5BSN0</accession>
<evidence type="ECO:0000256" key="7">
    <source>
        <dbReference type="SAM" id="Phobius"/>
    </source>
</evidence>
<dbReference type="InterPro" id="IPR027417">
    <property type="entry name" value="P-loop_NTPase"/>
</dbReference>
<dbReference type="SUPFAM" id="SSF90123">
    <property type="entry name" value="ABC transporter transmembrane region"/>
    <property type="match status" value="1"/>
</dbReference>
<evidence type="ECO:0000313" key="11">
    <source>
        <dbReference type="Proteomes" id="UP000004550"/>
    </source>
</evidence>
<comment type="subcellular location">
    <subcellularLocation>
        <location evidence="1">Cell membrane</location>
        <topology evidence="1">Multi-pass membrane protein</topology>
    </subcellularLocation>
</comment>
<keyword evidence="5 7" id="KW-1133">Transmembrane helix</keyword>
<name>A0A1L5BSN0_SPHIB</name>
<evidence type="ECO:0000256" key="3">
    <source>
        <dbReference type="ARBA" id="ARBA00022741"/>
    </source>
</evidence>
<dbReference type="EMBL" id="CP013070">
    <property type="protein sequence ID" value="APL95875.1"/>
    <property type="molecule type" value="Genomic_DNA"/>
</dbReference>
<feature type="transmembrane region" description="Helical" evidence="7">
    <location>
        <begin position="133"/>
        <end position="162"/>
    </location>
</feature>
<dbReference type="InterPro" id="IPR039421">
    <property type="entry name" value="Type_1_exporter"/>
</dbReference>
<gene>
    <name evidence="10" type="ORF">SIDU_15930</name>
</gene>
<dbReference type="InterPro" id="IPR003593">
    <property type="entry name" value="AAA+_ATPase"/>
</dbReference>
<dbReference type="Gene3D" id="3.40.50.300">
    <property type="entry name" value="P-loop containing nucleotide triphosphate hydrolases"/>
    <property type="match status" value="1"/>
</dbReference>
<keyword evidence="6 7" id="KW-0472">Membrane</keyword>
<dbReference type="GO" id="GO:0034040">
    <property type="term" value="F:ATPase-coupled lipid transmembrane transporter activity"/>
    <property type="evidence" value="ECO:0007669"/>
    <property type="project" value="TreeGrafter"/>
</dbReference>
<evidence type="ECO:0000256" key="5">
    <source>
        <dbReference type="ARBA" id="ARBA00022989"/>
    </source>
</evidence>
<dbReference type="NCBIfam" id="TIGR01842">
    <property type="entry name" value="type_I_sec_PrtD"/>
    <property type="match status" value="1"/>
</dbReference>
<keyword evidence="2 7" id="KW-0812">Transmembrane</keyword>
<evidence type="ECO:0000256" key="2">
    <source>
        <dbReference type="ARBA" id="ARBA00022692"/>
    </source>
</evidence>
<dbReference type="GO" id="GO:0030256">
    <property type="term" value="C:type I protein secretion system complex"/>
    <property type="evidence" value="ECO:0007669"/>
    <property type="project" value="InterPro"/>
</dbReference>
<evidence type="ECO:0000256" key="6">
    <source>
        <dbReference type="ARBA" id="ARBA00023136"/>
    </source>
</evidence>
<organism evidence="10 11">
    <name type="scientific">Sphingobium indicum (strain DSM 16412 / CCM 7286 / MTCC 6364 / B90A)</name>
    <dbReference type="NCBI Taxonomy" id="861109"/>
    <lineage>
        <taxon>Bacteria</taxon>
        <taxon>Pseudomonadati</taxon>
        <taxon>Pseudomonadota</taxon>
        <taxon>Alphaproteobacteria</taxon>
        <taxon>Sphingomonadales</taxon>
        <taxon>Sphingomonadaceae</taxon>
        <taxon>Sphingobium</taxon>
    </lineage>
</organism>
<dbReference type="SUPFAM" id="SSF52540">
    <property type="entry name" value="P-loop containing nucleoside triphosphate hydrolases"/>
    <property type="match status" value="1"/>
</dbReference>
<dbReference type="KEGG" id="sinb:SIDU_15930"/>
<dbReference type="InterPro" id="IPR036640">
    <property type="entry name" value="ABC1_TM_sf"/>
</dbReference>
<dbReference type="PANTHER" id="PTHR24221:SF248">
    <property type="entry name" value="ABC TRANSPORTER TRANSMEMBRANE REGION"/>
    <property type="match status" value="1"/>
</dbReference>
<evidence type="ECO:0000256" key="4">
    <source>
        <dbReference type="ARBA" id="ARBA00022840"/>
    </source>
</evidence>
<evidence type="ECO:0000313" key="10">
    <source>
        <dbReference type="EMBL" id="APL95875.1"/>
    </source>
</evidence>
<evidence type="ECO:0000259" key="8">
    <source>
        <dbReference type="PROSITE" id="PS50893"/>
    </source>
</evidence>
<dbReference type="InterPro" id="IPR010128">
    <property type="entry name" value="ATPase_T1SS_PrtD-like"/>
</dbReference>
<feature type="domain" description="ABC transporter" evidence="8">
    <location>
        <begin position="319"/>
        <end position="559"/>
    </location>
</feature>
<dbReference type="GO" id="GO:0030253">
    <property type="term" value="P:protein secretion by the type I secretion system"/>
    <property type="evidence" value="ECO:0007669"/>
    <property type="project" value="InterPro"/>
</dbReference>
<dbReference type="RefSeq" id="WP_007689432.1">
    <property type="nucleotide sequence ID" value="NZ_CP013070.1"/>
</dbReference>
<reference evidence="10 11" key="1">
    <citation type="journal article" date="2012" name="J. Bacteriol.">
        <title>Genome sequence of Sphingobium indicum B90A, a hexachlorocyclohexane-degrading bacterium.</title>
        <authorList>
            <person name="Anand S."/>
            <person name="Sangwan N."/>
            <person name="Lata P."/>
            <person name="Kaur J."/>
            <person name="Dua A."/>
            <person name="Singh A.K."/>
            <person name="Verma M."/>
            <person name="Kaur J."/>
            <person name="Khurana J.P."/>
            <person name="Khurana P."/>
            <person name="Mathur S."/>
            <person name="Lal R."/>
        </authorList>
    </citation>
    <scope>NUCLEOTIDE SEQUENCE [LARGE SCALE GENOMIC DNA]</scope>
    <source>
        <strain evidence="11">DSM 16412 / CCM 7286 / MTCC 6364 / B90A</strain>
    </source>
</reference>
<dbReference type="SMART" id="SM00382">
    <property type="entry name" value="AAA"/>
    <property type="match status" value="1"/>
</dbReference>